<sequence length="269" mass="30887">MHQIDTQARISFIETEISDLRHQLKNHKLYSSLETIEDIKIFMEHHVYAVWDFMSLLKQLQIQLTHVQTPWIPSKNATLSRFINEIVLGEESDVNELGEPKSHFEMYLDAMVQAQAQTSKIEGFIKQIETGQSVATALETIDLDRRVSDFVTFSFDAIASNKAHVVASAFTFGREDVIPDMFIEILKHSGSEHNSYNKLIYYLQRHIELDGDEHGPLSLKMVAELCKDDDQKWEETLTVAKHALEKRIALWDAITDCIVQKTTLKVLKA</sequence>
<dbReference type="OrthoDB" id="9791270at2"/>
<keyword evidence="4" id="KW-1185">Reference proteome</keyword>
<dbReference type="Proteomes" id="UP001231587">
    <property type="component" value="Unassembled WGS sequence"/>
</dbReference>
<evidence type="ECO:0000313" key="2">
    <source>
        <dbReference type="EMBL" id="MDQ0335875.1"/>
    </source>
</evidence>
<evidence type="ECO:0000313" key="3">
    <source>
        <dbReference type="Proteomes" id="UP001138672"/>
    </source>
</evidence>
<dbReference type="Gene3D" id="1.20.910.10">
    <property type="entry name" value="Heme oxygenase-like"/>
    <property type="match status" value="1"/>
</dbReference>
<accession>A0A9X0YKZ9</accession>
<dbReference type="InterPro" id="IPR024423">
    <property type="entry name" value="DUF3050"/>
</dbReference>
<gene>
    <name evidence="1" type="ORF">J2Z56_002642</name>
    <name evidence="2" type="ORF">J2Z57_002327</name>
</gene>
<comment type="caution">
    <text evidence="1">The sequence shown here is derived from an EMBL/GenBank/DDBJ whole genome shotgun (WGS) entry which is preliminary data.</text>
</comment>
<dbReference type="EMBL" id="JAUSUU010000007">
    <property type="protein sequence ID" value="MDQ0335875.1"/>
    <property type="molecule type" value="Genomic_DNA"/>
</dbReference>
<dbReference type="Pfam" id="PF11251">
    <property type="entry name" value="DUF3050"/>
    <property type="match status" value="1"/>
</dbReference>
<dbReference type="InterPro" id="IPR016084">
    <property type="entry name" value="Haem_Oase-like_multi-hlx"/>
</dbReference>
<dbReference type="SUPFAM" id="SSF48613">
    <property type="entry name" value="Heme oxygenase-like"/>
    <property type="match status" value="1"/>
</dbReference>
<reference evidence="1" key="1">
    <citation type="submission" date="2021-03" db="EMBL/GenBank/DDBJ databases">
        <title>Genomic Encyclopedia of Type Strains, Phase IV (KMG-IV): sequencing the most valuable type-strain genomes for metagenomic binning, comparative biology and taxonomic classification.</title>
        <authorList>
            <person name="Goeker M."/>
        </authorList>
    </citation>
    <scope>NUCLEOTIDE SEQUENCE</scope>
    <source>
        <strain evidence="1">DSM 15523</strain>
        <strain evidence="2 4">DSM 16476</strain>
    </source>
</reference>
<dbReference type="RefSeq" id="WP_057780238.1">
    <property type="nucleotide sequence ID" value="NZ_JAGGJQ010000007.1"/>
</dbReference>
<organism evidence="1 3">
    <name type="scientific">Formosa algae</name>
    <dbReference type="NCBI Taxonomy" id="225843"/>
    <lineage>
        <taxon>Bacteria</taxon>
        <taxon>Pseudomonadati</taxon>
        <taxon>Bacteroidota</taxon>
        <taxon>Flavobacteriia</taxon>
        <taxon>Flavobacteriales</taxon>
        <taxon>Flavobacteriaceae</taxon>
        <taxon>Formosa</taxon>
    </lineage>
</organism>
<protein>
    <recommendedName>
        <fullName evidence="5">Heme oxygenase</fullName>
    </recommendedName>
</protein>
<dbReference type="EMBL" id="JAGGJQ010000007">
    <property type="protein sequence ID" value="MBP1840712.1"/>
    <property type="molecule type" value="Genomic_DNA"/>
</dbReference>
<proteinExistence type="predicted"/>
<dbReference type="AlphaFoldDB" id="A0A9X0YKZ9"/>
<evidence type="ECO:0000313" key="4">
    <source>
        <dbReference type="Proteomes" id="UP001231587"/>
    </source>
</evidence>
<evidence type="ECO:0000313" key="1">
    <source>
        <dbReference type="EMBL" id="MBP1840712.1"/>
    </source>
</evidence>
<name>A0A9X0YKZ9_9FLAO</name>
<evidence type="ECO:0008006" key="5">
    <source>
        <dbReference type="Google" id="ProtNLM"/>
    </source>
</evidence>
<dbReference type="Proteomes" id="UP001138672">
    <property type="component" value="Unassembled WGS sequence"/>
</dbReference>